<dbReference type="Proteomes" id="UP001165064">
    <property type="component" value="Unassembled WGS sequence"/>
</dbReference>
<evidence type="ECO:0000313" key="1">
    <source>
        <dbReference type="EMBL" id="GMF05215.1"/>
    </source>
</evidence>
<keyword evidence="2" id="KW-1185">Reference proteome</keyword>
<name>A0ACB5UBS6_AMBMO</name>
<dbReference type="EMBL" id="BSXS01014273">
    <property type="protein sequence ID" value="GMF05215.1"/>
    <property type="molecule type" value="Genomic_DNA"/>
</dbReference>
<evidence type="ECO:0000313" key="2">
    <source>
        <dbReference type="Proteomes" id="UP001165064"/>
    </source>
</evidence>
<comment type="caution">
    <text evidence="1">The sequence shown here is derived from an EMBL/GenBank/DDBJ whole genome shotgun (WGS) entry which is preliminary data.</text>
</comment>
<proteinExistence type="predicted"/>
<reference evidence="1" key="1">
    <citation type="submission" date="2023-04" db="EMBL/GenBank/DDBJ databases">
        <title>Ambrosiozyma monospora NBRC 10751.</title>
        <authorList>
            <person name="Ichikawa N."/>
            <person name="Sato H."/>
            <person name="Tonouchi N."/>
        </authorList>
    </citation>
    <scope>NUCLEOTIDE SEQUENCE</scope>
    <source>
        <strain evidence="1">NBRC 10751</strain>
    </source>
</reference>
<organism evidence="1 2">
    <name type="scientific">Ambrosiozyma monospora</name>
    <name type="common">Yeast</name>
    <name type="synonym">Endomycopsis monosporus</name>
    <dbReference type="NCBI Taxonomy" id="43982"/>
    <lineage>
        <taxon>Eukaryota</taxon>
        <taxon>Fungi</taxon>
        <taxon>Dikarya</taxon>
        <taxon>Ascomycota</taxon>
        <taxon>Saccharomycotina</taxon>
        <taxon>Pichiomycetes</taxon>
        <taxon>Pichiales</taxon>
        <taxon>Pichiaceae</taxon>
        <taxon>Ambrosiozyma</taxon>
    </lineage>
</organism>
<accession>A0ACB5UBS6</accession>
<protein>
    <submittedName>
        <fullName evidence="1">Unnamed protein product</fullName>
    </submittedName>
</protein>
<gene>
    <name evidence="1" type="ORF">Amon02_001225900</name>
</gene>
<sequence length="203" mass="24270">MPDSHSNNKNKTSKDGKTGKTAKKHKHAPTEQSTKQRPSRIREIPGLLEGTKYQKSSKYRDIRFESGLGSAREVNETEFLKNYKFLNDYRKSEFEELKKLIKDHQLGKLKNVEDWQVREWKDQLEVLRSKINKVDSKVFEKDVLKKYKKENDKKWLSQKEKHKVVEVAKFDKLGSRQREKVMERKRKKKLGREMRRFEFGGKK</sequence>